<evidence type="ECO:0000256" key="9">
    <source>
        <dbReference type="SAM" id="Phobius"/>
    </source>
</evidence>
<dbReference type="Gene3D" id="3.30.450.40">
    <property type="match status" value="1"/>
</dbReference>
<evidence type="ECO:0000313" key="13">
    <source>
        <dbReference type="Proteomes" id="UP000055590"/>
    </source>
</evidence>
<dbReference type="PATRIC" id="fig|1391653.3.peg.3666"/>
<accession>A0A0K1PHV7</accession>
<dbReference type="Gene3D" id="1.10.287.130">
    <property type="match status" value="1"/>
</dbReference>
<organism evidence="12 13">
    <name type="scientific">Vulgatibacter incomptus</name>
    <dbReference type="NCBI Taxonomy" id="1391653"/>
    <lineage>
        <taxon>Bacteria</taxon>
        <taxon>Pseudomonadati</taxon>
        <taxon>Myxococcota</taxon>
        <taxon>Myxococcia</taxon>
        <taxon>Myxococcales</taxon>
        <taxon>Cystobacterineae</taxon>
        <taxon>Vulgatibacteraceae</taxon>
        <taxon>Vulgatibacter</taxon>
    </lineage>
</organism>
<dbReference type="Proteomes" id="UP000055590">
    <property type="component" value="Chromosome"/>
</dbReference>
<name>A0A0K1PHV7_9BACT</name>
<dbReference type="InterPro" id="IPR003661">
    <property type="entry name" value="HisK_dim/P_dom"/>
</dbReference>
<keyword evidence="9" id="KW-1133">Transmembrane helix</keyword>
<dbReference type="RefSeq" id="WP_050727192.1">
    <property type="nucleotide sequence ID" value="NZ_CP012332.1"/>
</dbReference>
<evidence type="ECO:0000256" key="3">
    <source>
        <dbReference type="ARBA" id="ARBA00022553"/>
    </source>
</evidence>
<dbReference type="SUPFAM" id="SSF55874">
    <property type="entry name" value="ATPase domain of HSP90 chaperone/DNA topoisomerase II/histidine kinase"/>
    <property type="match status" value="1"/>
</dbReference>
<feature type="modified residue" description="4-aspartylphosphate" evidence="7">
    <location>
        <position position="965"/>
    </location>
</feature>
<dbReference type="CDD" id="cd00082">
    <property type="entry name" value="HisKA"/>
    <property type="match status" value="1"/>
</dbReference>
<dbReference type="InterPro" id="IPR029016">
    <property type="entry name" value="GAF-like_dom_sf"/>
</dbReference>
<dbReference type="CDD" id="cd16922">
    <property type="entry name" value="HATPase_EvgS-ArcB-TorS-like"/>
    <property type="match status" value="1"/>
</dbReference>
<dbReference type="SMART" id="SM00388">
    <property type="entry name" value="HisKA"/>
    <property type="match status" value="1"/>
</dbReference>
<dbReference type="PANTHER" id="PTHR45339:SF1">
    <property type="entry name" value="HYBRID SIGNAL TRANSDUCTION HISTIDINE KINASE J"/>
    <property type="match status" value="1"/>
</dbReference>
<dbReference type="FunFam" id="3.30.565.10:FF:000010">
    <property type="entry name" value="Sensor histidine kinase RcsC"/>
    <property type="match status" value="1"/>
</dbReference>
<feature type="transmembrane region" description="Helical" evidence="9">
    <location>
        <begin position="53"/>
        <end position="72"/>
    </location>
</feature>
<comment type="catalytic activity">
    <reaction evidence="1">
        <text>ATP + protein L-histidine = ADP + protein N-phospho-L-histidine.</text>
        <dbReference type="EC" id="2.7.13.3"/>
    </reaction>
</comment>
<feature type="compositionally biased region" description="Polar residues" evidence="8">
    <location>
        <begin position="334"/>
        <end position="347"/>
    </location>
</feature>
<feature type="domain" description="Response regulatory" evidence="11">
    <location>
        <begin position="915"/>
        <end position="1032"/>
    </location>
</feature>
<keyword evidence="9" id="KW-0472">Membrane</keyword>
<dbReference type="InterPro" id="IPR011006">
    <property type="entry name" value="CheY-like_superfamily"/>
</dbReference>
<feature type="region of interest" description="Disordered" evidence="8">
    <location>
        <begin position="330"/>
        <end position="349"/>
    </location>
</feature>
<dbReference type="EMBL" id="CP012332">
    <property type="protein sequence ID" value="AKU93123.1"/>
    <property type="molecule type" value="Genomic_DNA"/>
</dbReference>
<dbReference type="InterPro" id="IPR003594">
    <property type="entry name" value="HATPase_dom"/>
</dbReference>
<dbReference type="InterPro" id="IPR001789">
    <property type="entry name" value="Sig_transdc_resp-reg_receiver"/>
</dbReference>
<keyword evidence="4" id="KW-0808">Transferase</keyword>
<gene>
    <name evidence="12" type="ORF">AKJ08_3510</name>
</gene>
<evidence type="ECO:0000256" key="5">
    <source>
        <dbReference type="ARBA" id="ARBA00022777"/>
    </source>
</evidence>
<dbReference type="CDD" id="cd17546">
    <property type="entry name" value="REC_hyHK_CKI1_RcsC-like"/>
    <property type="match status" value="1"/>
</dbReference>
<dbReference type="AlphaFoldDB" id="A0A0K1PHV7"/>
<keyword evidence="5 12" id="KW-0418">Kinase</keyword>
<evidence type="ECO:0000256" key="4">
    <source>
        <dbReference type="ARBA" id="ARBA00022679"/>
    </source>
</evidence>
<proteinExistence type="predicted"/>
<feature type="domain" description="Histidine kinase" evidence="10">
    <location>
        <begin position="387"/>
        <end position="607"/>
    </location>
</feature>
<feature type="modified residue" description="4-aspartylphosphate" evidence="7">
    <location>
        <position position="697"/>
    </location>
</feature>
<evidence type="ECO:0000256" key="6">
    <source>
        <dbReference type="ARBA" id="ARBA00023012"/>
    </source>
</evidence>
<dbReference type="PROSITE" id="PS50110">
    <property type="entry name" value="RESPONSE_REGULATORY"/>
    <property type="match status" value="3"/>
</dbReference>
<dbReference type="InterPro" id="IPR004358">
    <property type="entry name" value="Sig_transdc_His_kin-like_C"/>
</dbReference>
<evidence type="ECO:0000259" key="10">
    <source>
        <dbReference type="PROSITE" id="PS50109"/>
    </source>
</evidence>
<evidence type="ECO:0000256" key="7">
    <source>
        <dbReference type="PROSITE-ProRule" id="PRU00169"/>
    </source>
</evidence>
<evidence type="ECO:0000256" key="2">
    <source>
        <dbReference type="ARBA" id="ARBA00012438"/>
    </source>
</evidence>
<keyword evidence="9" id="KW-0812">Transmembrane</keyword>
<dbReference type="Pfam" id="PF13185">
    <property type="entry name" value="GAF_2"/>
    <property type="match status" value="1"/>
</dbReference>
<keyword evidence="3 7" id="KW-0597">Phosphoprotein</keyword>
<dbReference type="EC" id="2.7.13.3" evidence="2"/>
<dbReference type="SUPFAM" id="SSF47384">
    <property type="entry name" value="Homodimeric domain of signal transducing histidine kinase"/>
    <property type="match status" value="1"/>
</dbReference>
<dbReference type="GO" id="GO:0000155">
    <property type="term" value="F:phosphorelay sensor kinase activity"/>
    <property type="evidence" value="ECO:0007669"/>
    <property type="project" value="InterPro"/>
</dbReference>
<feature type="transmembrane region" description="Helical" evidence="9">
    <location>
        <begin position="12"/>
        <end position="41"/>
    </location>
</feature>
<sequence>MPRRVFSSTNLNLLVAALMAGTFVLDLMCPVGTAIWILYAAPLILSVRGWRPWVPLAVGLGSGALVALGYVLESPSPDLLVAFLNPLNRGLTITALGIVGVFGRQFVGNKLHMVEQAWIKQGGSELAVTMRGELRVDELGQKALSLLGRYVDAQVGSFWASDDGSGFVRCAGFAGKVAGKVAGRAAGGTPSALGPDAVAMGETLIGQAAAEARTLVVRDVPDGWIEVRSGTGAAKPATLVVVPTTADDRVNGVVELGFFTPPSPATIALLEAAAQPIGVSIRLAKHAALQAELLEETTRQSEEMQRQQEELRAANEELEGQSRALMESQAHLEAQQSELEEANTQLEEQTRSLRAQKETLVATQQLLQQKAAELGRTSRYKSEFLANMSHELRTPLNSALILAKLLADNAAGNLTQDQVRYASNIYAAGNDLLALINDILDLAKIESGTVDVAIESVSVQRIADSVRQRFEPLAREKGLTLSVRIEPECPRAIDTDPLRLQQILTNLLSNAIKFTEAGSITLRIDGTATGRVAIAVEDTGIGIPSQHHEAIFEAFRQADGTTNRKYGGTGLGLSISRELASLLGGEIRLESAPGEGSRFTLLLPRRLGAPPEGSRKAAAPPPPAIPRSDAKAVAVDDDRNALTDRARVVLAIEDDAAFAAILRDLAHELGFQCVIAGDAQEGLQLARDFRPAAIILDMGLPDHSGLTVLELLKRSSETRHIPIHVVSVHDYQKVARELGAIGYALKPVRREALAEAFEKLERHLSHDVRKLLVVEDDDIQRGAIEHLLRADGVEIVAVATADEAFEHLRTTTFDCMVLDLMLPRTSGFDLLARMDAEHTAHPPVIVYTARALTADEEQRLRQHARSIIIKGARSPERLLEEATLFLHQVESDLSPEKRRMLQAVRSREAAFEGRRVLIVEDDVRNVFALTSALEPKGARIEIARNGKEALGRIQAGPIYDLVLMDVMMPEMDGLSATAEIRKDPRFDALPIIALTAKAMPDDRQQCIDAGANDYIAKPVDIDKLLSMVRVWMPR</sequence>
<evidence type="ECO:0000256" key="8">
    <source>
        <dbReference type="SAM" id="MobiDB-lite"/>
    </source>
</evidence>
<dbReference type="InterPro" id="IPR005467">
    <property type="entry name" value="His_kinase_dom"/>
</dbReference>
<feature type="transmembrane region" description="Helical" evidence="9">
    <location>
        <begin position="79"/>
        <end position="103"/>
    </location>
</feature>
<dbReference type="SMART" id="SM00448">
    <property type="entry name" value="REC"/>
    <property type="match status" value="3"/>
</dbReference>
<dbReference type="SUPFAM" id="SSF52172">
    <property type="entry name" value="CheY-like"/>
    <property type="match status" value="3"/>
</dbReference>
<dbReference type="InterPro" id="IPR036890">
    <property type="entry name" value="HATPase_C_sf"/>
</dbReference>
<dbReference type="KEGG" id="vin:AKJ08_3510"/>
<dbReference type="SMART" id="SM00387">
    <property type="entry name" value="HATPase_c"/>
    <property type="match status" value="1"/>
</dbReference>
<feature type="domain" description="Response regulatory" evidence="11">
    <location>
        <begin position="648"/>
        <end position="761"/>
    </location>
</feature>
<dbReference type="Gene3D" id="3.30.565.10">
    <property type="entry name" value="Histidine kinase-like ATPase, C-terminal domain"/>
    <property type="match status" value="1"/>
</dbReference>
<evidence type="ECO:0000256" key="1">
    <source>
        <dbReference type="ARBA" id="ARBA00000085"/>
    </source>
</evidence>
<dbReference type="SMART" id="SM00065">
    <property type="entry name" value="GAF"/>
    <property type="match status" value="1"/>
</dbReference>
<feature type="domain" description="Response regulatory" evidence="11">
    <location>
        <begin position="770"/>
        <end position="885"/>
    </location>
</feature>
<keyword evidence="13" id="KW-1185">Reference proteome</keyword>
<dbReference type="CDD" id="cd00156">
    <property type="entry name" value="REC"/>
    <property type="match status" value="2"/>
</dbReference>
<feature type="modified residue" description="4-aspartylphosphate" evidence="7">
    <location>
        <position position="819"/>
    </location>
</feature>
<protein>
    <recommendedName>
        <fullName evidence="2">histidine kinase</fullName>
        <ecNumber evidence="2">2.7.13.3</ecNumber>
    </recommendedName>
</protein>
<dbReference type="PROSITE" id="PS50109">
    <property type="entry name" value="HIS_KIN"/>
    <property type="match status" value="1"/>
</dbReference>
<evidence type="ECO:0000259" key="11">
    <source>
        <dbReference type="PROSITE" id="PS50110"/>
    </source>
</evidence>
<dbReference type="InterPro" id="IPR003018">
    <property type="entry name" value="GAF"/>
</dbReference>
<dbReference type="OrthoDB" id="9796305at2"/>
<dbReference type="PANTHER" id="PTHR45339">
    <property type="entry name" value="HYBRID SIGNAL TRANSDUCTION HISTIDINE KINASE J"/>
    <property type="match status" value="1"/>
</dbReference>
<dbReference type="Pfam" id="PF00072">
    <property type="entry name" value="Response_reg"/>
    <property type="match status" value="3"/>
</dbReference>
<keyword evidence="6" id="KW-0902">Two-component regulatory system</keyword>
<dbReference type="SUPFAM" id="SSF55781">
    <property type="entry name" value="GAF domain-like"/>
    <property type="match status" value="1"/>
</dbReference>
<dbReference type="PRINTS" id="PR00344">
    <property type="entry name" value="BCTRLSENSOR"/>
</dbReference>
<dbReference type="Pfam" id="PF02518">
    <property type="entry name" value="HATPase_c"/>
    <property type="match status" value="1"/>
</dbReference>
<dbReference type="Gene3D" id="3.40.50.2300">
    <property type="match status" value="3"/>
</dbReference>
<reference evidence="12 13" key="1">
    <citation type="submission" date="2015-08" db="EMBL/GenBank/DDBJ databases">
        <authorList>
            <person name="Babu N.S."/>
            <person name="Beckwith C.J."/>
            <person name="Beseler K.G."/>
            <person name="Brison A."/>
            <person name="Carone J.V."/>
            <person name="Caskin T.P."/>
            <person name="Diamond M."/>
            <person name="Durham M.E."/>
            <person name="Foxe J.M."/>
            <person name="Go M."/>
            <person name="Henderson B.A."/>
            <person name="Jones I.B."/>
            <person name="McGettigan J.A."/>
            <person name="Micheletti S.J."/>
            <person name="Nasrallah M.E."/>
            <person name="Ortiz D."/>
            <person name="Piller C.R."/>
            <person name="Privatt S.R."/>
            <person name="Schneider S.L."/>
            <person name="Sharp S."/>
            <person name="Smith T.C."/>
            <person name="Stanton J.D."/>
            <person name="Ullery H.E."/>
            <person name="Wilson R.J."/>
            <person name="Serrano M.G."/>
            <person name="Buck G."/>
            <person name="Lee V."/>
            <person name="Wang Y."/>
            <person name="Carvalho R."/>
            <person name="Voegtly L."/>
            <person name="Shi R."/>
            <person name="Duckworth R."/>
            <person name="Johnson A."/>
            <person name="Loviza R."/>
            <person name="Walstead R."/>
            <person name="Shah Z."/>
            <person name="Kiflezghi M."/>
            <person name="Wade K."/>
            <person name="Ball S.L."/>
            <person name="Bradley K.W."/>
            <person name="Asai D.J."/>
            <person name="Bowman C.A."/>
            <person name="Russell D.A."/>
            <person name="Pope W.H."/>
            <person name="Jacobs-Sera D."/>
            <person name="Hendrix R.W."/>
            <person name="Hatfull G.F."/>
        </authorList>
    </citation>
    <scope>NUCLEOTIDE SEQUENCE [LARGE SCALE GENOMIC DNA]</scope>
    <source>
        <strain evidence="12 13">DSM 27710</strain>
    </source>
</reference>
<dbReference type="InterPro" id="IPR036097">
    <property type="entry name" value="HisK_dim/P_sf"/>
</dbReference>
<evidence type="ECO:0000313" key="12">
    <source>
        <dbReference type="EMBL" id="AKU93123.1"/>
    </source>
</evidence>
<dbReference type="STRING" id="1391653.AKJ08_3510"/>
<dbReference type="Pfam" id="PF00512">
    <property type="entry name" value="HisKA"/>
    <property type="match status" value="1"/>
</dbReference>